<organism evidence="2 3">
    <name type="scientific">Flavobacterium flavipigmentatum</name>
    <dbReference type="NCBI Taxonomy" id="2893884"/>
    <lineage>
        <taxon>Bacteria</taxon>
        <taxon>Pseudomonadati</taxon>
        <taxon>Bacteroidota</taxon>
        <taxon>Flavobacteriia</taxon>
        <taxon>Flavobacteriales</taxon>
        <taxon>Flavobacteriaceae</taxon>
        <taxon>Flavobacterium</taxon>
    </lineage>
</organism>
<reference evidence="2 4" key="1">
    <citation type="submission" date="2023-11" db="EMBL/GenBank/DDBJ databases">
        <title>Unpublished Manusciprt.</title>
        <authorList>
            <person name="Saticioglu I.B."/>
            <person name="Ay H."/>
            <person name="Ajmi N."/>
            <person name="Altun S."/>
            <person name="Duman M."/>
        </authorList>
    </citation>
    <scope>NUCLEOTIDE SEQUENCE</scope>
    <source>
        <strain evidence="1 4">Fl-33</strain>
        <strain evidence="2">Fl-77</strain>
    </source>
</reference>
<dbReference type="Proteomes" id="UP001270053">
    <property type="component" value="Unassembled WGS sequence"/>
</dbReference>
<comment type="caution">
    <text evidence="2">The sequence shown here is derived from an EMBL/GenBank/DDBJ whole genome shotgun (WGS) entry which is preliminary data.</text>
</comment>
<evidence type="ECO:0000313" key="2">
    <source>
        <dbReference type="EMBL" id="MDX6186471.1"/>
    </source>
</evidence>
<evidence type="ECO:0000313" key="3">
    <source>
        <dbReference type="Proteomes" id="UP001270053"/>
    </source>
</evidence>
<sequence>MPLKEKSPEIKKILLFLDEIGLQTIEKKLENTFLPGLSLGPDCLYIDFEKLLYPGDILHEAGHLAVATSEERKLAGTPEMSTEWPPQSEEIGAILWSFAAANHLELPLEFVFHPNGYKNASDWFISNFSSKNYIGLPFLQWIGLTLGEEKALEEKKESFPIMQRWLRD</sequence>
<accession>A0AAJ2S9W4</accession>
<dbReference type="EMBL" id="JAWXVH010000005">
    <property type="protein sequence ID" value="MDX6186471.1"/>
    <property type="molecule type" value="Genomic_DNA"/>
</dbReference>
<evidence type="ECO:0000313" key="1">
    <source>
        <dbReference type="EMBL" id="MDX6183018.1"/>
    </source>
</evidence>
<keyword evidence="4" id="KW-1185">Reference proteome</keyword>
<proteinExistence type="predicted"/>
<gene>
    <name evidence="1" type="ORF">SGQ18_12655</name>
    <name evidence="2" type="ORF">SGQ44_11910</name>
</gene>
<dbReference type="AlphaFoldDB" id="A0AAJ2S9W4"/>
<name>A0AAJ2S9W4_9FLAO</name>
<evidence type="ECO:0000313" key="4">
    <source>
        <dbReference type="Proteomes" id="UP001278738"/>
    </source>
</evidence>
<dbReference type="EMBL" id="JAWXVG010000005">
    <property type="protein sequence ID" value="MDX6183018.1"/>
    <property type="molecule type" value="Genomic_DNA"/>
</dbReference>
<dbReference type="Proteomes" id="UP001278738">
    <property type="component" value="Unassembled WGS sequence"/>
</dbReference>
<protein>
    <submittedName>
        <fullName evidence="2">Uncharacterized protein</fullName>
    </submittedName>
</protein>
<dbReference type="RefSeq" id="WP_229973920.1">
    <property type="nucleotide sequence ID" value="NZ_CP087133.1"/>
</dbReference>